<organism evidence="1 2">
    <name type="scientific">Vibrio variabilis</name>
    <dbReference type="NCBI Taxonomy" id="990271"/>
    <lineage>
        <taxon>Bacteria</taxon>
        <taxon>Pseudomonadati</taxon>
        <taxon>Pseudomonadota</taxon>
        <taxon>Gammaproteobacteria</taxon>
        <taxon>Vibrionales</taxon>
        <taxon>Vibrionaceae</taxon>
        <taxon>Vibrio</taxon>
    </lineage>
</organism>
<sequence>MGPKSSDMLGEIVESSAHFNNHVSLLIAATACVVVAESI</sequence>
<keyword evidence="2" id="KW-1185">Reference proteome</keyword>
<accession>A0ABQ0JEE5</accession>
<gene>
    <name evidence="1" type="ORF">JCM19239_1143</name>
</gene>
<comment type="caution">
    <text evidence="1">The sequence shown here is derived from an EMBL/GenBank/DDBJ whole genome shotgun (WGS) entry which is preliminary data.</text>
</comment>
<dbReference type="EMBL" id="BBMS01000025">
    <property type="protein sequence ID" value="GAL27129.1"/>
    <property type="molecule type" value="Genomic_DNA"/>
</dbReference>
<reference evidence="2" key="1">
    <citation type="submission" date="2014-09" db="EMBL/GenBank/DDBJ databases">
        <title>Vibrio variabilis JCM 19239. (C206) whole genome shotgun sequence.</title>
        <authorList>
            <person name="Sawabe T."/>
            <person name="Meirelles P."/>
            <person name="Nakanishi M."/>
            <person name="Sayaka M."/>
            <person name="Hattori M."/>
            <person name="Ohkuma M."/>
        </authorList>
    </citation>
    <scope>NUCLEOTIDE SEQUENCE [LARGE SCALE GENOMIC DNA]</scope>
    <source>
        <strain evidence="2">JCM 19239</strain>
    </source>
</reference>
<dbReference type="PROSITE" id="PS51257">
    <property type="entry name" value="PROKAR_LIPOPROTEIN"/>
    <property type="match status" value="1"/>
</dbReference>
<evidence type="ECO:0000313" key="2">
    <source>
        <dbReference type="Proteomes" id="UP000029223"/>
    </source>
</evidence>
<evidence type="ECO:0000313" key="1">
    <source>
        <dbReference type="EMBL" id="GAL27129.1"/>
    </source>
</evidence>
<protein>
    <submittedName>
        <fullName evidence="1">Uncharacterized protein</fullName>
    </submittedName>
</protein>
<name>A0ABQ0JEE5_9VIBR</name>
<proteinExistence type="predicted"/>
<dbReference type="Proteomes" id="UP000029223">
    <property type="component" value="Unassembled WGS sequence"/>
</dbReference>